<name>A0A8S3PMS0_MYTED</name>
<evidence type="ECO:0000313" key="2">
    <source>
        <dbReference type="EMBL" id="CAG2184917.1"/>
    </source>
</evidence>
<dbReference type="GO" id="GO:0019319">
    <property type="term" value="P:hexose biosynthetic process"/>
    <property type="evidence" value="ECO:0007669"/>
    <property type="project" value="TreeGrafter"/>
</dbReference>
<dbReference type="InterPro" id="IPR027417">
    <property type="entry name" value="P-loop_NTPase"/>
</dbReference>
<dbReference type="EMBL" id="CAJPWZ010000048">
    <property type="protein sequence ID" value="CAG2184917.1"/>
    <property type="molecule type" value="Genomic_DNA"/>
</dbReference>
<protein>
    <submittedName>
        <fullName evidence="2">CHST15</fullName>
        <ecNumber evidence="2">2.8.2.33</ecNumber>
    </submittedName>
</protein>
<feature type="domain" description="Sulfotransferase" evidence="1">
    <location>
        <begin position="68"/>
        <end position="331"/>
    </location>
</feature>
<dbReference type="PANTHER" id="PTHR15723:SF0">
    <property type="entry name" value="CARBOHYDRATE SULFOTRANSFERASE 15"/>
    <property type="match status" value="1"/>
</dbReference>
<dbReference type="Gene3D" id="3.40.50.300">
    <property type="entry name" value="P-loop containing nucleotide triphosphate hydrolases"/>
    <property type="match status" value="1"/>
</dbReference>
<keyword evidence="2" id="KW-0808">Transferase</keyword>
<dbReference type="PANTHER" id="PTHR15723">
    <property type="entry name" value="CARBOHYDRATE SULFOTRANSFERASE 15"/>
    <property type="match status" value="1"/>
</dbReference>
<proteinExistence type="predicted"/>
<evidence type="ECO:0000313" key="3">
    <source>
        <dbReference type="Proteomes" id="UP000683360"/>
    </source>
</evidence>
<dbReference type="AlphaFoldDB" id="A0A8S3PMS0"/>
<organism evidence="2 3">
    <name type="scientific">Mytilus edulis</name>
    <name type="common">Blue mussel</name>
    <dbReference type="NCBI Taxonomy" id="6550"/>
    <lineage>
        <taxon>Eukaryota</taxon>
        <taxon>Metazoa</taxon>
        <taxon>Spiralia</taxon>
        <taxon>Lophotrochozoa</taxon>
        <taxon>Mollusca</taxon>
        <taxon>Bivalvia</taxon>
        <taxon>Autobranchia</taxon>
        <taxon>Pteriomorphia</taxon>
        <taxon>Mytilida</taxon>
        <taxon>Mytiloidea</taxon>
        <taxon>Mytilidae</taxon>
        <taxon>Mytilinae</taxon>
        <taxon>Mytilus</taxon>
    </lineage>
</organism>
<dbReference type="SUPFAM" id="SSF52540">
    <property type="entry name" value="P-loop containing nucleoside triphosphate hydrolases"/>
    <property type="match status" value="1"/>
</dbReference>
<dbReference type="Proteomes" id="UP000683360">
    <property type="component" value="Unassembled WGS sequence"/>
</dbReference>
<gene>
    <name evidence="2" type="ORF">MEDL_534</name>
</gene>
<accession>A0A8S3PMS0</accession>
<keyword evidence="3" id="KW-1185">Reference proteome</keyword>
<dbReference type="OrthoDB" id="526228at2759"/>
<reference evidence="2" key="1">
    <citation type="submission" date="2021-03" db="EMBL/GenBank/DDBJ databases">
        <authorList>
            <person name="Bekaert M."/>
        </authorList>
    </citation>
    <scope>NUCLEOTIDE SEQUENCE</scope>
</reference>
<sequence length="381" mass="45525">MRLALNAMSNTASFSQNINIEKKDKMEFINRCRRRVESTTKISQKLWNSQYKSPCYHREGTLHCLPYFLVIGFPKCGTTDLFERMKHHPEFIPSKMKELHWLSRYRFMPLFRRNSTVQLEKYSPDKPFGLHLYTQMFDELAATLETSDGHSHAITADFSPSTIWDNDVYSYINSFSVGPEYYTHDFVHQLNPCMKLVVMMRDPVERLDSFQVTHDCQRLYSDYLFINGQNTAHEFHKKVKHVVKLYKSCFKFKSPRECFQDFNLARKSKIRLRIGAYSVFIEEWLKVFPRDQLYFVRMEDYVSNTQKVLEDIFHFLDMDTVSEDVMKRMLHQKPSNTRQSRGISFEPMYNKTHKLLSQFYGPFNHNLSMLLQNKDYTWHET</sequence>
<dbReference type="Pfam" id="PF00685">
    <property type="entry name" value="Sulfotransfer_1"/>
    <property type="match status" value="1"/>
</dbReference>
<dbReference type="InterPro" id="IPR000863">
    <property type="entry name" value="Sulfotransferase_dom"/>
</dbReference>
<dbReference type="GO" id="GO:0050659">
    <property type="term" value="F:N-acetylgalactosamine 4-sulfate 6-O-sulfotransferase activity"/>
    <property type="evidence" value="ECO:0007669"/>
    <property type="project" value="UniProtKB-EC"/>
</dbReference>
<dbReference type="InterPro" id="IPR052654">
    <property type="entry name" value="CS_Sulfotransferase"/>
</dbReference>
<evidence type="ECO:0000259" key="1">
    <source>
        <dbReference type="Pfam" id="PF00685"/>
    </source>
</evidence>
<comment type="caution">
    <text evidence="2">The sequence shown here is derived from an EMBL/GenBank/DDBJ whole genome shotgun (WGS) entry which is preliminary data.</text>
</comment>
<dbReference type="EC" id="2.8.2.33" evidence="2"/>